<dbReference type="GO" id="GO:0006310">
    <property type="term" value="P:DNA recombination"/>
    <property type="evidence" value="ECO:0007669"/>
    <property type="project" value="UniProtKB-KW"/>
</dbReference>
<reference evidence="7 8" key="1">
    <citation type="submission" date="2019-02" db="EMBL/GenBank/DDBJ databases">
        <title>Sequencing the genomes of 1000 actinobacteria strains.</title>
        <authorList>
            <person name="Klenk H.-P."/>
        </authorList>
    </citation>
    <scope>NUCLEOTIDE SEQUENCE [LARGE SCALE GENOMIC DNA]</scope>
    <source>
        <strain evidence="7 8">DSM 16932</strain>
    </source>
</reference>
<dbReference type="RefSeq" id="WP_130414736.1">
    <property type="nucleotide sequence ID" value="NZ_SGWX01000001.1"/>
</dbReference>
<keyword evidence="8" id="KW-1185">Reference proteome</keyword>
<dbReference type="AlphaFoldDB" id="A0A4Q7M4E0"/>
<dbReference type="Proteomes" id="UP000293852">
    <property type="component" value="Unassembled WGS sequence"/>
</dbReference>
<name>A0A4Q7M4E0_9MICO</name>
<keyword evidence="4" id="KW-0233">DNA recombination</keyword>
<accession>A0A4Q7M4E0</accession>
<comment type="function">
    <text evidence="1">Involved in DNA recombination.</text>
</comment>
<dbReference type="Pfam" id="PF02646">
    <property type="entry name" value="RmuC"/>
    <property type="match status" value="1"/>
</dbReference>
<dbReference type="OrthoDB" id="370725at2"/>
<evidence type="ECO:0000313" key="8">
    <source>
        <dbReference type="Proteomes" id="UP000293852"/>
    </source>
</evidence>
<dbReference type="InterPro" id="IPR003798">
    <property type="entry name" value="DNA_recombination_RmuC"/>
</dbReference>
<evidence type="ECO:0000256" key="1">
    <source>
        <dbReference type="ARBA" id="ARBA00003416"/>
    </source>
</evidence>
<keyword evidence="6" id="KW-0812">Transmembrane</keyword>
<sequence>MTTTTWIGLLLGALAVGILIGWLVAANRATAARRSADIELARGHAELEGARRDAAGLREQLDAAREDSDRRVAQARAEGEARLREVKADQDAERQRFQSVAGEALAANSKQFLDLAQQTLRASTTKNEEVLAQREQAFRALVEPLNKSLEKVQTQVTDAEAKRREGQSQLSEHLRQLELANADLRKGTSDLVTALRSSQTRGAWGELQLRRVVEAAGMLRNVDFVEQASVATDDGTLRPDMVVRLAGGKSVVVDAKVAFVGYLEAQQAQDPAVREARLDAHVRHMRKHVEDLAEKRYWNQFDPAPEFVVMFVPAEVFLSAAAERDPALLEDAVRKNVIIATPMTMVALLRTVAYAWRQDALARNAQEVLRVGKELHGRLVTMTKHITATGAGLERATKSYNSMIASLERNVLTSARRMVALDVVDEKDAIEEVKGIEEVPRPITKSELLAAEEERVVSIESIAALDQKALQAVEAPDDEAAAG</sequence>
<dbReference type="PANTHER" id="PTHR30563">
    <property type="entry name" value="DNA RECOMBINATION PROTEIN RMUC"/>
    <property type="match status" value="1"/>
</dbReference>
<evidence type="ECO:0000313" key="7">
    <source>
        <dbReference type="EMBL" id="RZS61787.1"/>
    </source>
</evidence>
<feature type="coiled-coil region" evidence="5">
    <location>
        <begin position="47"/>
        <end position="78"/>
    </location>
</feature>
<evidence type="ECO:0000256" key="6">
    <source>
        <dbReference type="SAM" id="Phobius"/>
    </source>
</evidence>
<gene>
    <name evidence="7" type="ORF">EV386_2098</name>
</gene>
<organism evidence="7 8">
    <name type="scientific">Xylanimonas ulmi</name>
    <dbReference type="NCBI Taxonomy" id="228973"/>
    <lineage>
        <taxon>Bacteria</taxon>
        <taxon>Bacillati</taxon>
        <taxon>Actinomycetota</taxon>
        <taxon>Actinomycetes</taxon>
        <taxon>Micrococcales</taxon>
        <taxon>Promicromonosporaceae</taxon>
        <taxon>Xylanimonas</taxon>
    </lineage>
</organism>
<evidence type="ECO:0000256" key="3">
    <source>
        <dbReference type="ARBA" id="ARBA00023054"/>
    </source>
</evidence>
<proteinExistence type="inferred from homology"/>
<dbReference type="EMBL" id="SGWX01000001">
    <property type="protein sequence ID" value="RZS61787.1"/>
    <property type="molecule type" value="Genomic_DNA"/>
</dbReference>
<comment type="caution">
    <text evidence="7">The sequence shown here is derived from an EMBL/GenBank/DDBJ whole genome shotgun (WGS) entry which is preliminary data.</text>
</comment>
<evidence type="ECO:0000256" key="4">
    <source>
        <dbReference type="ARBA" id="ARBA00023172"/>
    </source>
</evidence>
<keyword evidence="3 5" id="KW-0175">Coiled coil</keyword>
<protein>
    <submittedName>
        <fullName evidence="7">DNA recombination protein RmuC</fullName>
    </submittedName>
</protein>
<comment type="similarity">
    <text evidence="2">Belongs to the RmuC family.</text>
</comment>
<feature type="transmembrane region" description="Helical" evidence="6">
    <location>
        <begin position="6"/>
        <end position="25"/>
    </location>
</feature>
<evidence type="ECO:0000256" key="5">
    <source>
        <dbReference type="SAM" id="Coils"/>
    </source>
</evidence>
<evidence type="ECO:0000256" key="2">
    <source>
        <dbReference type="ARBA" id="ARBA00009840"/>
    </source>
</evidence>
<keyword evidence="6" id="KW-1133">Transmembrane helix</keyword>
<dbReference type="PANTHER" id="PTHR30563:SF0">
    <property type="entry name" value="DNA RECOMBINATION PROTEIN RMUC"/>
    <property type="match status" value="1"/>
</dbReference>
<keyword evidence="6" id="KW-0472">Membrane</keyword>